<name>A0A0K0EAC7_STRER</name>
<accession>A0A0K0EAC7</accession>
<keyword evidence="4" id="KW-1015">Disulfide bond</keyword>
<evidence type="ECO:0000256" key="2">
    <source>
        <dbReference type="ARBA" id="ARBA00008712"/>
    </source>
</evidence>
<dbReference type="WBParaSite" id="TCONS_00007744.p1">
    <property type="protein sequence ID" value="TCONS_00007744.p1"/>
    <property type="gene ID" value="XLOC_005773"/>
</dbReference>
<comment type="similarity">
    <text evidence="2">Belongs to the dermatopontin family.</text>
</comment>
<proteinExistence type="inferred from homology"/>
<evidence type="ECO:0000313" key="7">
    <source>
        <dbReference type="WBParaSite" id="TCONS_00007744.p1"/>
    </source>
</evidence>
<dbReference type="InterPro" id="IPR026645">
    <property type="entry name" value="Dermatopontin"/>
</dbReference>
<reference evidence="6" key="1">
    <citation type="submission" date="2015-08" db="UniProtKB">
        <authorList>
            <consortium name="WormBaseParasite"/>
        </authorList>
    </citation>
    <scope>IDENTIFICATION</scope>
</reference>
<dbReference type="Pfam" id="PF14704">
    <property type="entry name" value="DERM"/>
    <property type="match status" value="1"/>
</dbReference>
<dbReference type="Proteomes" id="UP000035681">
    <property type="component" value="Unplaced"/>
</dbReference>
<evidence type="ECO:0000256" key="1">
    <source>
        <dbReference type="ARBA" id="ARBA00004613"/>
    </source>
</evidence>
<keyword evidence="3" id="KW-0964">Secreted</keyword>
<evidence type="ECO:0000256" key="4">
    <source>
        <dbReference type="ARBA" id="ARBA00023157"/>
    </source>
</evidence>
<dbReference type="AlphaFoldDB" id="A0A0K0EAC7"/>
<evidence type="ECO:0000256" key="3">
    <source>
        <dbReference type="ARBA" id="ARBA00022525"/>
    </source>
</evidence>
<organism evidence="6">
    <name type="scientific">Strongyloides stercoralis</name>
    <name type="common">Threadworm</name>
    <dbReference type="NCBI Taxonomy" id="6248"/>
    <lineage>
        <taxon>Eukaryota</taxon>
        <taxon>Metazoa</taxon>
        <taxon>Ecdysozoa</taxon>
        <taxon>Nematoda</taxon>
        <taxon>Chromadorea</taxon>
        <taxon>Rhabditida</taxon>
        <taxon>Tylenchina</taxon>
        <taxon>Panagrolaimomorpha</taxon>
        <taxon>Strongyloidoidea</taxon>
        <taxon>Strongyloididae</taxon>
        <taxon>Strongyloides</taxon>
    </lineage>
</organism>
<keyword evidence="5" id="KW-1185">Reference proteome</keyword>
<evidence type="ECO:0000313" key="6">
    <source>
        <dbReference type="WBParaSite" id="SSTP_0000645200.1"/>
    </source>
</evidence>
<sequence>MSTFQCPNGYFISKFSSVFDGSERFYKFSCTKFSKEVILYDEVCSTTEAETTEEDDMYLSCGSDQYTVGVELIENVNPGVNSWQLLCCKSSQIIIRNDDCIDTKFINDYKRSSSFSSGTQIIRKWQSMGENNDRRWWLQLCPIDIFPLKKDNLHNDVRARRQVPLDWSRGRFPVTVSDYNPLFMDQDNLHESQRRKMFKINQEINHEINKENVLIFSREGLQTTSSPINDILPQMPIRLRHYNPKNTNLNRLNILPKSTEKPYTSVTKTSTLPTITTTRVTATTTTRERTTSIQYSNLPEKPTDALDYYDMYDDNFDKKKHLEKHNNGILSAVSDIFQNLQDSLSLAQYAIPQDKFKLILPEPAQPIIPTNYNGPPIRYNKPTPGNNEFLFSTDNDAFKLHINSDVKKVGPLPNIPNGIEKNLQKNNDNGQGPIDSILQTLGLCQGHR</sequence>
<protein>
    <submittedName>
        <fullName evidence="7">CUB domain-containing protein</fullName>
    </submittedName>
    <submittedName>
        <fullName evidence="6">Ricin B-type lectin domain-containing protein</fullName>
    </submittedName>
</protein>
<dbReference type="GO" id="GO:0005576">
    <property type="term" value="C:extracellular region"/>
    <property type="evidence" value="ECO:0007669"/>
    <property type="project" value="UniProtKB-SubCell"/>
</dbReference>
<dbReference type="WBParaSite" id="SSTP_0000645200.1">
    <property type="protein sequence ID" value="SSTP_0000645200.1"/>
    <property type="gene ID" value="SSTP_0000645200"/>
</dbReference>
<evidence type="ECO:0000313" key="5">
    <source>
        <dbReference type="Proteomes" id="UP000035681"/>
    </source>
</evidence>
<comment type="subcellular location">
    <subcellularLocation>
        <location evidence="1">Secreted</location>
    </subcellularLocation>
</comment>